<proteinExistence type="predicted"/>
<reference evidence="5" key="1">
    <citation type="journal article" date="2020" name="Cell">
        <title>Large-Scale Comparative Analyses of Tick Genomes Elucidate Their Genetic Diversity and Vector Capacities.</title>
        <authorList>
            <consortium name="Tick Genome and Microbiome Consortium (TIGMIC)"/>
            <person name="Jia N."/>
            <person name="Wang J."/>
            <person name="Shi W."/>
            <person name="Du L."/>
            <person name="Sun Y."/>
            <person name="Zhan W."/>
            <person name="Jiang J.F."/>
            <person name="Wang Q."/>
            <person name="Zhang B."/>
            <person name="Ji P."/>
            <person name="Bell-Sakyi L."/>
            <person name="Cui X.M."/>
            <person name="Yuan T.T."/>
            <person name="Jiang B.G."/>
            <person name="Yang W.F."/>
            <person name="Lam T.T."/>
            <person name="Chang Q.C."/>
            <person name="Ding S.J."/>
            <person name="Wang X.J."/>
            <person name="Zhu J.G."/>
            <person name="Ruan X.D."/>
            <person name="Zhao L."/>
            <person name="Wei J.T."/>
            <person name="Ye R.Z."/>
            <person name="Que T.C."/>
            <person name="Du C.H."/>
            <person name="Zhou Y.H."/>
            <person name="Cheng J.X."/>
            <person name="Dai P.F."/>
            <person name="Guo W.B."/>
            <person name="Han X.H."/>
            <person name="Huang E.J."/>
            <person name="Li L.F."/>
            <person name="Wei W."/>
            <person name="Gao Y.C."/>
            <person name="Liu J.Z."/>
            <person name="Shao H.Z."/>
            <person name="Wang X."/>
            <person name="Wang C.C."/>
            <person name="Yang T.C."/>
            <person name="Huo Q.B."/>
            <person name="Li W."/>
            <person name="Chen H.Y."/>
            <person name="Chen S.E."/>
            <person name="Zhou L.G."/>
            <person name="Ni X.B."/>
            <person name="Tian J.H."/>
            <person name="Sheng Y."/>
            <person name="Liu T."/>
            <person name="Pan Y.S."/>
            <person name="Xia L.Y."/>
            <person name="Li J."/>
            <person name="Zhao F."/>
            <person name="Cao W.C."/>
        </authorList>
    </citation>
    <scope>NUCLEOTIDE SEQUENCE</scope>
    <source>
        <strain evidence="5">Rmic-2018</strain>
    </source>
</reference>
<feature type="domain" description="Laminin N-terminal" evidence="4">
    <location>
        <begin position="70"/>
        <end position="267"/>
    </location>
</feature>
<dbReference type="InterPro" id="IPR050440">
    <property type="entry name" value="Laminin/Netrin_ECM"/>
</dbReference>
<comment type="caution">
    <text evidence="5">The sequence shown here is derived from an EMBL/GenBank/DDBJ whole genome shotgun (WGS) entry which is preliminary data.</text>
</comment>
<dbReference type="GO" id="GO:0005201">
    <property type="term" value="F:extracellular matrix structural constituent"/>
    <property type="evidence" value="ECO:0007669"/>
    <property type="project" value="TreeGrafter"/>
</dbReference>
<dbReference type="GO" id="GO:0009888">
    <property type="term" value="P:tissue development"/>
    <property type="evidence" value="ECO:0007669"/>
    <property type="project" value="TreeGrafter"/>
</dbReference>
<sequence>MAITLPDQQSFYGTHYWARLDVRLRRVEKGLPSFCRTGGRESSARMTASRATRLVAALLCFLASCTLRARSQILNPPYFNLAEGRNISATATCGDQGTPELYCKLVGANLDKQDNPNINLIQGQVRLSSSTDCAKCVTTAMTLGVTIRRTSSRATTRSTKRREHPARYAIDGTERWWQSPPLSRGTRFNEVNLTVDLGQEGGAPAGDSLPRHKESTASGNSSIAGTSPPRLWWRGLGCVRAAANARGGTWERQTGTYLEFLYMCWSA</sequence>
<dbReference type="AlphaFoldDB" id="A0A9J6EE22"/>
<evidence type="ECO:0000259" key="4">
    <source>
        <dbReference type="PROSITE" id="PS51117"/>
    </source>
</evidence>
<dbReference type="Proteomes" id="UP000821866">
    <property type="component" value="Chromosome 3"/>
</dbReference>
<evidence type="ECO:0000313" key="5">
    <source>
        <dbReference type="EMBL" id="KAH8032559.1"/>
    </source>
</evidence>
<organism evidence="5 6">
    <name type="scientific">Rhipicephalus microplus</name>
    <name type="common">Cattle tick</name>
    <name type="synonym">Boophilus microplus</name>
    <dbReference type="NCBI Taxonomy" id="6941"/>
    <lineage>
        <taxon>Eukaryota</taxon>
        <taxon>Metazoa</taxon>
        <taxon>Ecdysozoa</taxon>
        <taxon>Arthropoda</taxon>
        <taxon>Chelicerata</taxon>
        <taxon>Arachnida</taxon>
        <taxon>Acari</taxon>
        <taxon>Parasitiformes</taxon>
        <taxon>Ixodida</taxon>
        <taxon>Ixodoidea</taxon>
        <taxon>Ixodidae</taxon>
        <taxon>Rhipicephalinae</taxon>
        <taxon>Rhipicephalus</taxon>
        <taxon>Boophilus</taxon>
    </lineage>
</organism>
<dbReference type="GO" id="GO:0007411">
    <property type="term" value="P:axon guidance"/>
    <property type="evidence" value="ECO:0007669"/>
    <property type="project" value="TreeGrafter"/>
</dbReference>
<evidence type="ECO:0000256" key="2">
    <source>
        <dbReference type="ARBA" id="ARBA00023292"/>
    </source>
</evidence>
<dbReference type="SMART" id="SM00136">
    <property type="entry name" value="LamNT"/>
    <property type="match status" value="1"/>
</dbReference>
<accession>A0A9J6EE22</accession>
<protein>
    <recommendedName>
        <fullName evidence="4">Laminin N-terminal domain-containing protein</fullName>
    </recommendedName>
</protein>
<dbReference type="InterPro" id="IPR008211">
    <property type="entry name" value="Laminin_N"/>
</dbReference>
<gene>
    <name evidence="5" type="ORF">HPB51_026012</name>
</gene>
<dbReference type="PANTHER" id="PTHR10574:SF406">
    <property type="entry name" value="LAMININ SUBUNIT ALPHA 5"/>
    <property type="match status" value="1"/>
</dbReference>
<dbReference type="PANTHER" id="PTHR10574">
    <property type="entry name" value="NETRIN/LAMININ-RELATED"/>
    <property type="match status" value="1"/>
</dbReference>
<dbReference type="PROSITE" id="PS51117">
    <property type="entry name" value="LAMININ_NTER"/>
    <property type="match status" value="1"/>
</dbReference>
<keyword evidence="2" id="KW-0424">Laminin EGF-like domain</keyword>
<evidence type="ECO:0000256" key="1">
    <source>
        <dbReference type="ARBA" id="ARBA00023157"/>
    </source>
</evidence>
<dbReference type="VEuPathDB" id="VectorBase:LOC119164831"/>
<dbReference type="EMBL" id="JABSTU010000005">
    <property type="protein sequence ID" value="KAH8032559.1"/>
    <property type="molecule type" value="Genomic_DNA"/>
</dbReference>
<dbReference type="Gene3D" id="2.60.120.260">
    <property type="entry name" value="Galactose-binding domain-like"/>
    <property type="match status" value="1"/>
</dbReference>
<dbReference type="Pfam" id="PF00055">
    <property type="entry name" value="Laminin_N"/>
    <property type="match status" value="1"/>
</dbReference>
<keyword evidence="6" id="KW-1185">Reference proteome</keyword>
<feature type="compositionally biased region" description="Polar residues" evidence="3">
    <location>
        <begin position="216"/>
        <end position="225"/>
    </location>
</feature>
<evidence type="ECO:0000313" key="6">
    <source>
        <dbReference type="Proteomes" id="UP000821866"/>
    </source>
</evidence>
<feature type="region of interest" description="Disordered" evidence="3">
    <location>
        <begin position="197"/>
        <end position="226"/>
    </location>
</feature>
<evidence type="ECO:0000256" key="3">
    <source>
        <dbReference type="SAM" id="MobiDB-lite"/>
    </source>
</evidence>
<keyword evidence="1" id="KW-1015">Disulfide bond</keyword>
<name>A0A9J6EE22_RHIMP</name>
<reference evidence="5" key="2">
    <citation type="submission" date="2021-09" db="EMBL/GenBank/DDBJ databases">
        <authorList>
            <person name="Jia N."/>
            <person name="Wang J."/>
            <person name="Shi W."/>
            <person name="Du L."/>
            <person name="Sun Y."/>
            <person name="Zhan W."/>
            <person name="Jiang J."/>
            <person name="Wang Q."/>
            <person name="Zhang B."/>
            <person name="Ji P."/>
            <person name="Sakyi L.B."/>
            <person name="Cui X."/>
            <person name="Yuan T."/>
            <person name="Jiang B."/>
            <person name="Yang W."/>
            <person name="Lam T.T.-Y."/>
            <person name="Chang Q."/>
            <person name="Ding S."/>
            <person name="Wang X."/>
            <person name="Zhu J."/>
            <person name="Ruan X."/>
            <person name="Zhao L."/>
            <person name="Wei J."/>
            <person name="Que T."/>
            <person name="Du C."/>
            <person name="Cheng J."/>
            <person name="Dai P."/>
            <person name="Han X."/>
            <person name="Huang E."/>
            <person name="Gao Y."/>
            <person name="Liu J."/>
            <person name="Shao H."/>
            <person name="Ye R."/>
            <person name="Li L."/>
            <person name="Wei W."/>
            <person name="Wang X."/>
            <person name="Wang C."/>
            <person name="Huo Q."/>
            <person name="Li W."/>
            <person name="Guo W."/>
            <person name="Chen H."/>
            <person name="Chen S."/>
            <person name="Zhou L."/>
            <person name="Zhou L."/>
            <person name="Ni X."/>
            <person name="Tian J."/>
            <person name="Zhou Y."/>
            <person name="Sheng Y."/>
            <person name="Liu T."/>
            <person name="Pan Y."/>
            <person name="Xia L."/>
            <person name="Li J."/>
            <person name="Zhao F."/>
            <person name="Cao W."/>
        </authorList>
    </citation>
    <scope>NUCLEOTIDE SEQUENCE</scope>
    <source>
        <strain evidence="5">Rmic-2018</strain>
        <tissue evidence="5">Larvae</tissue>
    </source>
</reference>
<dbReference type="GO" id="GO:0005604">
    <property type="term" value="C:basement membrane"/>
    <property type="evidence" value="ECO:0007669"/>
    <property type="project" value="TreeGrafter"/>
</dbReference>
<dbReference type="GO" id="GO:0009887">
    <property type="term" value="P:animal organ morphogenesis"/>
    <property type="evidence" value="ECO:0007669"/>
    <property type="project" value="TreeGrafter"/>
</dbReference>